<organism evidence="2">
    <name type="scientific">uncultured Gemmatimonadaceae bacterium</name>
    <dbReference type="NCBI Taxonomy" id="246130"/>
    <lineage>
        <taxon>Bacteria</taxon>
        <taxon>Pseudomonadati</taxon>
        <taxon>Gemmatimonadota</taxon>
        <taxon>Gemmatimonadia</taxon>
        <taxon>Gemmatimonadales</taxon>
        <taxon>Gemmatimonadaceae</taxon>
        <taxon>environmental samples</taxon>
    </lineage>
</organism>
<feature type="compositionally biased region" description="Basic and acidic residues" evidence="1">
    <location>
        <begin position="657"/>
        <end position="677"/>
    </location>
</feature>
<gene>
    <name evidence="2" type="ORF">AVDCRST_MAG11-375</name>
</gene>
<feature type="compositionally biased region" description="Basic and acidic residues" evidence="1">
    <location>
        <begin position="377"/>
        <end position="386"/>
    </location>
</feature>
<evidence type="ECO:0000313" key="2">
    <source>
        <dbReference type="EMBL" id="CAA9294553.1"/>
    </source>
</evidence>
<feature type="compositionally biased region" description="Basic residues" evidence="1">
    <location>
        <begin position="158"/>
        <end position="169"/>
    </location>
</feature>
<feature type="region of interest" description="Disordered" evidence="1">
    <location>
        <begin position="715"/>
        <end position="735"/>
    </location>
</feature>
<feature type="compositionally biased region" description="Low complexity" evidence="1">
    <location>
        <begin position="789"/>
        <end position="800"/>
    </location>
</feature>
<dbReference type="EMBL" id="CADCTU010000089">
    <property type="protein sequence ID" value="CAA9294553.1"/>
    <property type="molecule type" value="Genomic_DNA"/>
</dbReference>
<feature type="region of interest" description="Disordered" evidence="1">
    <location>
        <begin position="117"/>
        <end position="471"/>
    </location>
</feature>
<feature type="region of interest" description="Disordered" evidence="1">
    <location>
        <begin position="774"/>
        <end position="1053"/>
    </location>
</feature>
<feature type="compositionally biased region" description="Basic and acidic residues" evidence="1">
    <location>
        <begin position="327"/>
        <end position="339"/>
    </location>
</feature>
<name>A0A6J4K3A6_9BACT</name>
<feature type="compositionally biased region" description="Basic and acidic residues" evidence="1">
    <location>
        <begin position="850"/>
        <end position="859"/>
    </location>
</feature>
<feature type="compositionally biased region" description="Basic residues" evidence="1">
    <location>
        <begin position="900"/>
        <end position="912"/>
    </location>
</feature>
<feature type="compositionally biased region" description="Basic and acidic residues" evidence="1">
    <location>
        <begin position="261"/>
        <end position="271"/>
    </location>
</feature>
<feature type="compositionally biased region" description="Basic residues" evidence="1">
    <location>
        <begin position="1034"/>
        <end position="1044"/>
    </location>
</feature>
<feature type="compositionally biased region" description="Basic residues" evidence="1">
    <location>
        <begin position="78"/>
        <end position="87"/>
    </location>
</feature>
<feature type="compositionally biased region" description="Basic and acidic residues" evidence="1">
    <location>
        <begin position="609"/>
        <end position="618"/>
    </location>
</feature>
<feature type="non-terminal residue" evidence="2">
    <location>
        <position position="1"/>
    </location>
</feature>
<feature type="compositionally biased region" description="Basic residues" evidence="1">
    <location>
        <begin position="246"/>
        <end position="260"/>
    </location>
</feature>
<feature type="non-terminal residue" evidence="2">
    <location>
        <position position="1053"/>
    </location>
</feature>
<accession>A0A6J4K3A6</accession>
<evidence type="ECO:0000256" key="1">
    <source>
        <dbReference type="SAM" id="MobiDB-lite"/>
    </source>
</evidence>
<feature type="compositionally biased region" description="Basic residues" evidence="1">
    <location>
        <begin position="340"/>
        <end position="354"/>
    </location>
</feature>
<feature type="compositionally biased region" description="Low complexity" evidence="1">
    <location>
        <begin position="44"/>
        <end position="59"/>
    </location>
</feature>
<reference evidence="2" key="1">
    <citation type="submission" date="2020-02" db="EMBL/GenBank/DDBJ databases">
        <authorList>
            <person name="Meier V. D."/>
        </authorList>
    </citation>
    <scope>NUCLEOTIDE SEQUENCE</scope>
    <source>
        <strain evidence="2">AVDCRST_MAG11</strain>
    </source>
</reference>
<feature type="compositionally biased region" description="Low complexity" evidence="1">
    <location>
        <begin position="645"/>
        <end position="656"/>
    </location>
</feature>
<feature type="compositionally biased region" description="Basic and acidic residues" evidence="1">
    <location>
        <begin position="143"/>
        <end position="157"/>
    </location>
</feature>
<proteinExistence type="predicted"/>
<sequence>ARRLVALHAPPRAARGRRARPARRRVVVRRPARGPGRRPRGGRLRPAPVRGRPALPLDRPGARRPGHRGGGRAERAAHLLHGRHRRRRVEDRRRGAHLAERLRRLLRRGVDRRDRRGALGPARRLRGHGLRGAAQQRLGGARHLPERRRGEDVEPRRAARRGADRRRARAPPEPRRGLRRRTRQPVRAEPRARRLPHARRRAELAAGALRLRQHRRGGRGDGARQPERALRLDVARRAQAVDDHQRRARGGRVQEHRRRRPVDEARRRAAERAGGQEQRRRHRRAPATRLRAGGGQAGRGALPLRGRGRDVDAGERRPAAHHAPVLLHDDHRRPGEPRRGVRGHRGLLQVHRRRPDVGDAPDAARRQPRPLDQPARSGDHDPVERRRRERHARRRAQLEHAVQPAHGRDLPGGRGRPVPVPRLRRAAGQLDAHRAEPPARRGRARRPDPALAAGPRVRDRPDHPAPGEPRHGVRLVQGAVQPHGAEHRAGAAVLGGGGVAVRAAGQGPHLPLPARGADGGVAARRGDAVLRIAVPAPHARRGGHLGAHLPRPHGQRPEVPVARGRHPDHDRRHRGGVLQHALRGGGEPARARGDLDGGQRRAGARHARRREDVDERHPQGAPARRARADGRAVAAPARQRLRDGAALPARRLPAVRVQDHRLREELDAPHDRGERRAGRPPGARGARGPGPRGAALPGHRVRHVRLVRRRRAVAAAAAQPPRHAGHRHQGAPGRPRALHAGARLLGARRPRAAARAERAGDRRAAPPLRAARGVPRALRERVRRRGERAPGVGRPGVPAAGRDDRLLARRRARRGRRAGDARRARRGRAGGALLHERGRGRAEPAAGRAVDARAVDGARGDAGAPRARGAQPVRLEPRARGAVGRERGALRAQRPDGRAGHLHAPPHGRRADRHAPAPGARRPARGARRHHAGGAHGAARAQPARARPRERGEPGGGPAARGQDAPHERRPGRRQHARPPHDDRGAPRHAPGALQPARAAGAHRLPVRPHDARRPARGARRRRPVPRAALGARPRGHAARRGARRGGADGGAV</sequence>
<feature type="region of interest" description="Disordered" evidence="1">
    <location>
        <begin position="540"/>
        <end position="698"/>
    </location>
</feature>
<feature type="region of interest" description="Disordered" evidence="1">
    <location>
        <begin position="1"/>
        <end position="92"/>
    </location>
</feature>
<feature type="compositionally biased region" description="Basic and acidic residues" evidence="1">
    <location>
        <begin position="456"/>
        <end position="471"/>
    </location>
</feature>
<feature type="compositionally biased region" description="Basic residues" evidence="1">
    <location>
        <begin position="922"/>
        <end position="933"/>
    </location>
</feature>
<feature type="compositionally biased region" description="Basic and acidic residues" evidence="1">
    <location>
        <begin position="589"/>
        <end position="599"/>
    </location>
</feature>
<protein>
    <submittedName>
        <fullName evidence="2">GH74 / GH33</fullName>
    </submittedName>
</protein>
<feature type="compositionally biased region" description="Basic and acidic residues" evidence="1">
    <location>
        <begin position="218"/>
        <end position="245"/>
    </location>
</feature>
<dbReference type="AlphaFoldDB" id="A0A6J4K3A6"/>
<feature type="compositionally biased region" description="Basic residues" evidence="1">
    <location>
        <begin position="1015"/>
        <end position="1025"/>
    </location>
</feature>
<feature type="compositionally biased region" description="Low complexity" evidence="1">
    <location>
        <begin position="860"/>
        <end position="874"/>
    </location>
</feature>
<feature type="compositionally biased region" description="Basic and acidic residues" evidence="1">
    <location>
        <begin position="875"/>
        <end position="899"/>
    </location>
</feature>
<feature type="compositionally biased region" description="Basic and acidic residues" evidence="1">
    <location>
        <begin position="307"/>
        <end position="318"/>
    </location>
</feature>
<feature type="compositionally biased region" description="Basic residues" evidence="1">
    <location>
        <begin position="14"/>
        <end position="43"/>
    </location>
</feature>